<dbReference type="InterPro" id="IPR026564">
    <property type="entry name" value="Transcrip_reg_TACO1-like_dom3"/>
</dbReference>
<dbReference type="SUPFAM" id="SSF75625">
    <property type="entry name" value="YebC-like"/>
    <property type="match status" value="1"/>
</dbReference>
<dbReference type="PANTHER" id="PTHR12532">
    <property type="entry name" value="TRANSLATIONAL ACTIVATOR OF CYTOCHROME C OXIDASE 1"/>
    <property type="match status" value="1"/>
</dbReference>
<dbReference type="InterPro" id="IPR048300">
    <property type="entry name" value="TACO1_YebC-like_2nd/3rd_dom"/>
</dbReference>
<dbReference type="EMBL" id="LXFE01003644">
    <property type="protein sequence ID" value="OLL22242.1"/>
    <property type="molecule type" value="Genomic_DNA"/>
</dbReference>
<dbReference type="InterPro" id="IPR017856">
    <property type="entry name" value="Integrase-like_N"/>
</dbReference>
<evidence type="ECO:0000256" key="2">
    <source>
        <dbReference type="ARBA" id="ARBA00008724"/>
    </source>
</evidence>
<sequence length="260" mass="28597">MSLARFPRPTLALIHKRWSGHSRWSKIKHAKGATDAAKGQVYTRILKDITASVLRDGPDPSKNIRLETIVTHAKKENIPKATIDSAIKRGSGIGTAAGKPLTCLLYGGIGPAGVALVIEALTDNRTRAVSVLKSLMKKYRGSISSSALFNFEHKGRIVLNQDSHSFDKVFEHAIDHGAENVEQDQDSIHIIVEPPHTTSTAKCLQEKYGYSLNSVELAWIPKSDSRVCLDPDSDDGHTFAELIRCLQEEPDIVKVYHNAI</sequence>
<feature type="domain" description="TACO1/YebC-like second and third" evidence="3">
    <location>
        <begin position="104"/>
        <end position="259"/>
    </location>
</feature>
<evidence type="ECO:0000259" key="3">
    <source>
        <dbReference type="Pfam" id="PF01709"/>
    </source>
</evidence>
<comment type="caution">
    <text evidence="5">The sequence shown here is derived from an EMBL/GenBank/DDBJ whole genome shotgun (WGS) entry which is preliminary data.</text>
</comment>
<dbReference type="GO" id="GO:0099617">
    <property type="term" value="C:matrix side of mitochondrial inner membrane"/>
    <property type="evidence" value="ECO:0007669"/>
    <property type="project" value="EnsemblFungi"/>
</dbReference>
<dbReference type="HAMAP" id="MF_00693">
    <property type="entry name" value="Transcrip_reg_TACO1"/>
    <property type="match status" value="1"/>
</dbReference>
<organism evidence="5 6">
    <name type="scientific">Neolecta irregularis (strain DAH-3)</name>
    <dbReference type="NCBI Taxonomy" id="1198029"/>
    <lineage>
        <taxon>Eukaryota</taxon>
        <taxon>Fungi</taxon>
        <taxon>Dikarya</taxon>
        <taxon>Ascomycota</taxon>
        <taxon>Taphrinomycotina</taxon>
        <taxon>Neolectales</taxon>
        <taxon>Neolectaceae</taxon>
        <taxon>Neolecta</taxon>
    </lineage>
</organism>
<evidence type="ECO:0000313" key="6">
    <source>
        <dbReference type="Proteomes" id="UP000186594"/>
    </source>
</evidence>
<evidence type="ECO:0000259" key="4">
    <source>
        <dbReference type="Pfam" id="PF20772"/>
    </source>
</evidence>
<dbReference type="OrthoDB" id="2017544at2759"/>
<comment type="subcellular location">
    <subcellularLocation>
        <location evidence="1">Mitochondrion</location>
    </subcellularLocation>
</comment>
<accession>A0A1U7LI67</accession>
<proteinExistence type="inferred from homology"/>
<gene>
    <name evidence="5" type="ORF">NEOLI_004899</name>
</gene>
<feature type="domain" description="TACO1/YebC-like N-terminal" evidence="4">
    <location>
        <begin position="22"/>
        <end position="92"/>
    </location>
</feature>
<protein>
    <submittedName>
        <fullName evidence="5">Putative transcriptional regulatory protein</fullName>
    </submittedName>
</protein>
<dbReference type="Proteomes" id="UP000186594">
    <property type="component" value="Unassembled WGS sequence"/>
</dbReference>
<dbReference type="InterPro" id="IPR018116">
    <property type="entry name" value="Somatotropin_CS"/>
</dbReference>
<keyword evidence="6" id="KW-1185">Reference proteome</keyword>
<dbReference type="GO" id="GO:0005576">
    <property type="term" value="C:extracellular region"/>
    <property type="evidence" value="ECO:0007669"/>
    <property type="project" value="InterPro"/>
</dbReference>
<dbReference type="PANTHER" id="PTHR12532:SF0">
    <property type="entry name" value="TRANSLATIONAL ACTIVATOR OF CYTOCHROME C OXIDASE 1"/>
    <property type="match status" value="1"/>
</dbReference>
<dbReference type="Pfam" id="PF01709">
    <property type="entry name" value="Transcrip_reg"/>
    <property type="match status" value="1"/>
</dbReference>
<dbReference type="AlphaFoldDB" id="A0A1U7LI67"/>
<dbReference type="OMA" id="NFDIPDE"/>
<name>A0A1U7LI67_NEOID</name>
<comment type="similarity">
    <text evidence="2">Belongs to the TACO1 family.</text>
</comment>
<dbReference type="Pfam" id="PF20772">
    <property type="entry name" value="TACO1_YebC_N"/>
    <property type="match status" value="1"/>
</dbReference>
<dbReference type="PROSITE" id="PS00338">
    <property type="entry name" value="SOMATOTROPIN_2"/>
    <property type="match status" value="1"/>
</dbReference>
<dbReference type="Gene3D" id="3.30.70.980">
    <property type="match status" value="2"/>
</dbReference>
<dbReference type="GO" id="GO:0005179">
    <property type="term" value="F:hormone activity"/>
    <property type="evidence" value="ECO:0007669"/>
    <property type="project" value="InterPro"/>
</dbReference>
<evidence type="ECO:0000256" key="1">
    <source>
        <dbReference type="ARBA" id="ARBA00004173"/>
    </source>
</evidence>
<dbReference type="InterPro" id="IPR029072">
    <property type="entry name" value="YebC-like"/>
</dbReference>
<dbReference type="Gene3D" id="1.10.10.200">
    <property type="match status" value="1"/>
</dbReference>
<evidence type="ECO:0000313" key="5">
    <source>
        <dbReference type="EMBL" id="OLL22242.1"/>
    </source>
</evidence>
<dbReference type="FunFam" id="1.10.10.200:FF:000002">
    <property type="entry name" value="Probable transcriptional regulatory protein CLM62_37755"/>
    <property type="match status" value="1"/>
</dbReference>
<dbReference type="GO" id="GO:0032543">
    <property type="term" value="P:mitochondrial translation"/>
    <property type="evidence" value="ECO:0007669"/>
    <property type="project" value="EnsemblFungi"/>
</dbReference>
<reference evidence="5 6" key="1">
    <citation type="submission" date="2016-04" db="EMBL/GenBank/DDBJ databases">
        <title>Evolutionary innovation and constraint leading to complex multicellularity in the Ascomycota.</title>
        <authorList>
            <person name="Cisse O."/>
            <person name="Nguyen A."/>
            <person name="Hewitt D.A."/>
            <person name="Jedd G."/>
            <person name="Stajich J.E."/>
        </authorList>
    </citation>
    <scope>NUCLEOTIDE SEQUENCE [LARGE SCALE GENOMIC DNA]</scope>
    <source>
        <strain evidence="5 6">DAH-3</strain>
    </source>
</reference>
<dbReference type="STRING" id="1198029.A0A1U7LI67"/>
<dbReference type="InterPro" id="IPR049083">
    <property type="entry name" value="TACO1_YebC_N"/>
</dbReference>
<dbReference type="InterPro" id="IPR002876">
    <property type="entry name" value="Transcrip_reg_TACO1-like"/>
</dbReference>